<dbReference type="GO" id="GO:0120293">
    <property type="term" value="C:dynein axonemal particle"/>
    <property type="evidence" value="ECO:0007669"/>
    <property type="project" value="UniProtKB-SubCell"/>
</dbReference>
<dbReference type="SMART" id="SM00320">
    <property type="entry name" value="WD40"/>
    <property type="match status" value="5"/>
</dbReference>
<dbReference type="Proteomes" id="UP000320333">
    <property type="component" value="Unassembled WGS sequence"/>
</dbReference>
<keyword evidence="3 12" id="KW-0853">WD repeat</keyword>
<evidence type="ECO:0000256" key="13">
    <source>
        <dbReference type="SAM" id="MobiDB-lite"/>
    </source>
</evidence>
<dbReference type="FunFam" id="2.130.10.10:FF:001248">
    <property type="entry name" value="WD repeat domain 78"/>
    <property type="match status" value="1"/>
</dbReference>
<keyword evidence="8" id="KW-0966">Cell projection</keyword>
<dbReference type="PROSITE" id="PS50082">
    <property type="entry name" value="WD_REPEATS_2"/>
    <property type="match status" value="2"/>
</dbReference>
<dbReference type="Pfam" id="PF00400">
    <property type="entry name" value="WD40"/>
    <property type="match status" value="2"/>
</dbReference>
<dbReference type="InterPro" id="IPR036322">
    <property type="entry name" value="WD40_repeat_dom_sf"/>
</dbReference>
<dbReference type="Gene3D" id="2.130.10.10">
    <property type="entry name" value="YVTN repeat-like/Quinoprotein amine dehydrogenase"/>
    <property type="match status" value="2"/>
</dbReference>
<dbReference type="GO" id="GO:0045504">
    <property type="term" value="F:dynein heavy chain binding"/>
    <property type="evidence" value="ECO:0007669"/>
    <property type="project" value="TreeGrafter"/>
</dbReference>
<dbReference type="STRING" id="246404.A0A507FMA8"/>
<dbReference type="GO" id="GO:0005858">
    <property type="term" value="C:axonemal dynein complex"/>
    <property type="evidence" value="ECO:0007669"/>
    <property type="project" value="TreeGrafter"/>
</dbReference>
<evidence type="ECO:0000256" key="1">
    <source>
        <dbReference type="ARBA" id="ARBA00004611"/>
    </source>
</evidence>
<dbReference type="InterPro" id="IPR015943">
    <property type="entry name" value="WD40/YVTN_repeat-like_dom_sf"/>
</dbReference>
<organism evidence="14 15">
    <name type="scientific">Chytriomyces confervae</name>
    <dbReference type="NCBI Taxonomy" id="246404"/>
    <lineage>
        <taxon>Eukaryota</taxon>
        <taxon>Fungi</taxon>
        <taxon>Fungi incertae sedis</taxon>
        <taxon>Chytridiomycota</taxon>
        <taxon>Chytridiomycota incertae sedis</taxon>
        <taxon>Chytridiomycetes</taxon>
        <taxon>Chytridiales</taxon>
        <taxon>Chytriomycetaceae</taxon>
        <taxon>Chytriomyces</taxon>
    </lineage>
</organism>
<evidence type="ECO:0000256" key="2">
    <source>
        <dbReference type="ARBA" id="ARBA00022490"/>
    </source>
</evidence>
<feature type="region of interest" description="Disordered" evidence="13">
    <location>
        <begin position="158"/>
        <end position="221"/>
    </location>
</feature>
<dbReference type="InterPro" id="IPR001680">
    <property type="entry name" value="WD40_rpt"/>
</dbReference>
<keyword evidence="6" id="KW-0969">Cilium</keyword>
<evidence type="ECO:0000256" key="10">
    <source>
        <dbReference type="ARBA" id="ARBA00040002"/>
    </source>
</evidence>
<dbReference type="GO" id="GO:0003341">
    <property type="term" value="P:cilium movement"/>
    <property type="evidence" value="ECO:0007669"/>
    <property type="project" value="TreeGrafter"/>
</dbReference>
<evidence type="ECO:0000256" key="12">
    <source>
        <dbReference type="PROSITE-ProRule" id="PRU00221"/>
    </source>
</evidence>
<keyword evidence="5" id="KW-0282">Flagellum</keyword>
<accession>A0A507FMA8</accession>
<evidence type="ECO:0000256" key="3">
    <source>
        <dbReference type="ARBA" id="ARBA00022574"/>
    </source>
</evidence>
<keyword evidence="7" id="KW-0206">Cytoskeleton</keyword>
<feature type="compositionally biased region" description="Polar residues" evidence="13">
    <location>
        <begin position="200"/>
        <end position="214"/>
    </location>
</feature>
<feature type="compositionally biased region" description="Polar residues" evidence="13">
    <location>
        <begin position="158"/>
        <end position="174"/>
    </location>
</feature>
<sequence length="918" mass="99260">MESSTNILPKRGAANVNRRKSAFLGAAMAAQMSSSAHFDASALRSKNALQIQGGAAASQRIAMGGASKANFSMVGHSSAAVNSKSMAGVMDRVAPTPAATVTVLDEEGNDVTPISLIQNKSAHYKHPMMQGVDMFASTMKESVSDVLNDLESMNMASWNSSSFGGRRSVSNSSRASDISDNEDDSASAASSEDSGERVHQTIQHSENMGSTEGLSKNKADAAHEGTKMVHIRLTETETVVLINLPSLAVCSDFLEDLATVKANNARYSQLCITKANNENYVDHGMQTINATKKNKDVQASGPTYTSSECQVTQWGIYDALNQSGLANLRHDDHHEAQLGTEDRAANSSHSTTAMSNQNALSQMLAASESIAGMRSNFAVSSVVGNSMSVDGSESDRFSVVGTGAGGVGNESESVMDRLIDGGEREAAMLACLNQDNLKASLLIMERAVVGNNYESKLMMYRNIVKPDPAAMASSKLTRNPEFGGEEFEDDGEEEEEMEEEVYGSNIPTLTILWSYRCDLTRGRSVAYMSWNKENEDILAVAYGENKHSSSPSLGLILCWSLKNPEWPERIYRSSQPVTALDFSKFTPNLLAAGFLDGKIAIYDVRQASDVPVLDNNNIAGKHRDPIWELKWIEREQGLGDDHSKGESLISISTDGRVCQWQIRKGFEHTDLMVLKRVTKKNPDQQTSAGGAAAGHSPARQGSGGGGESGGSHAKPAAFISRQAGGLCFDFNPTDRNIYLLGTEDGHIHRCSISYNEQYLQTQFGHTGPVYKVKWSPFLPNVFLSCSSDWTVRLWDVEDDSAIFKFQSGKNAITDIAWSPTNSTIFSCVSCDGRLEVWDLKHSVLDPVVVHTVLDRQLTSILFGSKSPCILVGDDSGSVSVFTLKKPSFKKGDVDTSGEDQAAILENVLRTRGVDSASK</sequence>
<evidence type="ECO:0000313" key="14">
    <source>
        <dbReference type="EMBL" id="TPX76765.1"/>
    </source>
</evidence>
<feature type="repeat" description="WD" evidence="12">
    <location>
        <begin position="762"/>
        <end position="804"/>
    </location>
</feature>
<evidence type="ECO:0000256" key="11">
    <source>
        <dbReference type="ARBA" id="ARBA00041557"/>
    </source>
</evidence>
<dbReference type="PROSITE" id="PS50294">
    <property type="entry name" value="WD_REPEATS_REGION"/>
    <property type="match status" value="1"/>
</dbReference>
<keyword evidence="15" id="KW-1185">Reference proteome</keyword>
<reference evidence="14 15" key="1">
    <citation type="journal article" date="2019" name="Sci. Rep.">
        <title>Comparative genomics of chytrid fungi reveal insights into the obligate biotrophic and pathogenic lifestyle of Synchytrium endobioticum.</title>
        <authorList>
            <person name="van de Vossenberg B.T.L.H."/>
            <person name="Warris S."/>
            <person name="Nguyen H.D.T."/>
            <person name="van Gent-Pelzer M.P.E."/>
            <person name="Joly D.L."/>
            <person name="van de Geest H.C."/>
            <person name="Bonants P.J.M."/>
            <person name="Smith D.S."/>
            <person name="Levesque C.A."/>
            <person name="van der Lee T.A.J."/>
        </authorList>
    </citation>
    <scope>NUCLEOTIDE SEQUENCE [LARGE SCALE GENOMIC DNA]</scope>
    <source>
        <strain evidence="14 15">CBS 675.73</strain>
    </source>
</reference>
<gene>
    <name evidence="14" type="ORF">CcCBS67573_g01977</name>
</gene>
<comment type="subcellular location">
    <subcellularLocation>
        <location evidence="1">Cytoplasm</location>
        <location evidence="1">Cytoskeleton</location>
        <location evidence="1">Flagellum axoneme</location>
    </subcellularLocation>
    <subcellularLocation>
        <location evidence="9">Dynein axonemal particle</location>
    </subcellularLocation>
</comment>
<dbReference type="PANTHER" id="PTHR12442">
    <property type="entry name" value="DYNEIN INTERMEDIATE CHAIN"/>
    <property type="match status" value="1"/>
</dbReference>
<keyword evidence="4" id="KW-0677">Repeat</keyword>
<dbReference type="AlphaFoldDB" id="A0A507FMA8"/>
<evidence type="ECO:0000256" key="7">
    <source>
        <dbReference type="ARBA" id="ARBA00023212"/>
    </source>
</evidence>
<evidence type="ECO:0000256" key="6">
    <source>
        <dbReference type="ARBA" id="ARBA00023069"/>
    </source>
</evidence>
<feature type="region of interest" description="Disordered" evidence="13">
    <location>
        <begin position="681"/>
        <end position="714"/>
    </location>
</feature>
<dbReference type="OrthoDB" id="366230at2759"/>
<evidence type="ECO:0000313" key="15">
    <source>
        <dbReference type="Proteomes" id="UP000320333"/>
    </source>
</evidence>
<keyword evidence="2" id="KW-0963">Cytoplasm</keyword>
<evidence type="ECO:0000256" key="4">
    <source>
        <dbReference type="ARBA" id="ARBA00022737"/>
    </source>
</evidence>
<dbReference type="InterPro" id="IPR050687">
    <property type="entry name" value="Dynein_IC"/>
</dbReference>
<feature type="repeat" description="WD" evidence="12">
    <location>
        <begin position="805"/>
        <end position="840"/>
    </location>
</feature>
<protein>
    <recommendedName>
        <fullName evidence="10">Dynein axonemal intermediate chain 4</fullName>
    </recommendedName>
    <alternativeName>
        <fullName evidence="11">WD repeat-containing protein 78</fullName>
    </alternativeName>
</protein>
<dbReference type="SUPFAM" id="SSF50978">
    <property type="entry name" value="WD40 repeat-like"/>
    <property type="match status" value="1"/>
</dbReference>
<name>A0A507FMA8_9FUNG</name>
<evidence type="ECO:0000256" key="9">
    <source>
        <dbReference type="ARBA" id="ARBA00024190"/>
    </source>
</evidence>
<dbReference type="GO" id="GO:0045503">
    <property type="term" value="F:dynein light chain binding"/>
    <property type="evidence" value="ECO:0007669"/>
    <property type="project" value="TreeGrafter"/>
</dbReference>
<proteinExistence type="predicted"/>
<comment type="caution">
    <text evidence="14">The sequence shown here is derived from an EMBL/GenBank/DDBJ whole genome shotgun (WGS) entry which is preliminary data.</text>
</comment>
<dbReference type="EMBL" id="QEAP01000037">
    <property type="protein sequence ID" value="TPX76765.1"/>
    <property type="molecule type" value="Genomic_DNA"/>
</dbReference>
<evidence type="ECO:0000256" key="8">
    <source>
        <dbReference type="ARBA" id="ARBA00023273"/>
    </source>
</evidence>
<dbReference type="PANTHER" id="PTHR12442:SF12">
    <property type="entry name" value="DYNEIN AXONEMAL INTERMEDIATE CHAIN 4"/>
    <property type="match status" value="1"/>
</dbReference>
<evidence type="ECO:0000256" key="5">
    <source>
        <dbReference type="ARBA" id="ARBA00022846"/>
    </source>
</evidence>